<reference evidence="2" key="1">
    <citation type="submission" date="2016-11" db="UniProtKB">
        <authorList>
            <consortium name="WormBaseParasite"/>
        </authorList>
    </citation>
    <scope>IDENTIFICATION</scope>
    <source>
        <strain evidence="2">KR3021</strain>
    </source>
</reference>
<name>A0AC35TRQ3_9BILA</name>
<accession>A0AC35TRQ3</accession>
<dbReference type="Proteomes" id="UP000095286">
    <property type="component" value="Unplaced"/>
</dbReference>
<evidence type="ECO:0000313" key="2">
    <source>
        <dbReference type="WBParaSite" id="RSKR_0000351300.1"/>
    </source>
</evidence>
<evidence type="ECO:0000313" key="1">
    <source>
        <dbReference type="Proteomes" id="UP000095286"/>
    </source>
</evidence>
<sequence length="106" mass="12134">MGKRKSSARKAPTKVKAIMPMPKIFPCIYCQVEDSVECRLDLTKNIGVVNCRNCSEGFSMKIHYLNLEIDVYNAWVDHLEELNNDDNDGGGERKRSKKTRHDDDSD</sequence>
<proteinExistence type="predicted"/>
<dbReference type="WBParaSite" id="RSKR_0000351300.1">
    <property type="protein sequence ID" value="RSKR_0000351300.1"/>
    <property type="gene ID" value="RSKR_0000351300"/>
</dbReference>
<protein>
    <submittedName>
        <fullName evidence="2">Transcription elongation factor 1 homolog</fullName>
    </submittedName>
</protein>
<organism evidence="1 2">
    <name type="scientific">Rhabditophanes sp. KR3021</name>
    <dbReference type="NCBI Taxonomy" id="114890"/>
    <lineage>
        <taxon>Eukaryota</taxon>
        <taxon>Metazoa</taxon>
        <taxon>Ecdysozoa</taxon>
        <taxon>Nematoda</taxon>
        <taxon>Chromadorea</taxon>
        <taxon>Rhabditida</taxon>
        <taxon>Tylenchina</taxon>
        <taxon>Panagrolaimomorpha</taxon>
        <taxon>Strongyloidoidea</taxon>
        <taxon>Alloionematidae</taxon>
        <taxon>Rhabditophanes</taxon>
    </lineage>
</organism>